<reference evidence="2" key="1">
    <citation type="journal article" date="2017" name="Nat. Ecol. Evol.">
        <title>Genome expansion and lineage-specific genetic innovations in the forest pathogenic fungi Armillaria.</title>
        <authorList>
            <person name="Sipos G."/>
            <person name="Prasanna A.N."/>
            <person name="Walter M.C."/>
            <person name="O'Connor E."/>
            <person name="Balint B."/>
            <person name="Krizsan K."/>
            <person name="Kiss B."/>
            <person name="Hess J."/>
            <person name="Varga T."/>
            <person name="Slot J."/>
            <person name="Riley R."/>
            <person name="Boka B."/>
            <person name="Rigling D."/>
            <person name="Barry K."/>
            <person name="Lee J."/>
            <person name="Mihaltcheva S."/>
            <person name="LaButti K."/>
            <person name="Lipzen A."/>
            <person name="Waldron R."/>
            <person name="Moloney N.M."/>
            <person name="Sperisen C."/>
            <person name="Kredics L."/>
            <person name="Vagvoelgyi C."/>
            <person name="Patrignani A."/>
            <person name="Fitzpatrick D."/>
            <person name="Nagy I."/>
            <person name="Doyle S."/>
            <person name="Anderson J.B."/>
            <person name="Grigoriev I.V."/>
            <person name="Gueldener U."/>
            <person name="Muensterkoetter M."/>
            <person name="Nagy L.G."/>
        </authorList>
    </citation>
    <scope>NUCLEOTIDE SEQUENCE [LARGE SCALE GENOMIC DNA]</scope>
    <source>
        <strain evidence="2">Ar21-2</strain>
    </source>
</reference>
<dbReference type="InParanoid" id="A0A2H3E1K5"/>
<keyword evidence="2" id="KW-1185">Reference proteome</keyword>
<organism evidence="1 2">
    <name type="scientific">Armillaria gallica</name>
    <name type="common">Bulbous honey fungus</name>
    <name type="synonym">Armillaria bulbosa</name>
    <dbReference type="NCBI Taxonomy" id="47427"/>
    <lineage>
        <taxon>Eukaryota</taxon>
        <taxon>Fungi</taxon>
        <taxon>Dikarya</taxon>
        <taxon>Basidiomycota</taxon>
        <taxon>Agaricomycotina</taxon>
        <taxon>Agaricomycetes</taxon>
        <taxon>Agaricomycetidae</taxon>
        <taxon>Agaricales</taxon>
        <taxon>Marasmiineae</taxon>
        <taxon>Physalacriaceae</taxon>
        <taxon>Armillaria</taxon>
    </lineage>
</organism>
<dbReference type="Proteomes" id="UP000217790">
    <property type="component" value="Unassembled WGS sequence"/>
</dbReference>
<accession>A0A2H3E1K5</accession>
<proteinExistence type="predicted"/>
<dbReference type="AlphaFoldDB" id="A0A2H3E1K5"/>
<evidence type="ECO:0000313" key="1">
    <source>
        <dbReference type="EMBL" id="PBK97572.1"/>
    </source>
</evidence>
<feature type="non-terminal residue" evidence="1">
    <location>
        <position position="1"/>
    </location>
</feature>
<dbReference type="EMBL" id="KZ293649">
    <property type="protein sequence ID" value="PBK97572.1"/>
    <property type="molecule type" value="Genomic_DNA"/>
</dbReference>
<protein>
    <submittedName>
        <fullName evidence="1">Uncharacterized protein</fullName>
    </submittedName>
</protein>
<gene>
    <name evidence="1" type="ORF">ARMGADRAFT_922873</name>
</gene>
<evidence type="ECO:0000313" key="2">
    <source>
        <dbReference type="Proteomes" id="UP000217790"/>
    </source>
</evidence>
<sequence length="144" mass="16720">DVLVNYFNDFVMVYCRHNHVMKCILSGRLCKAAMYYITDYITKMSLKTYEILLLMGDALMNTHASLLKGEELEARTVLHKCLSQFVKQHQVHTQQAAKIVRGQWEVFSSHKTVPMMSGMLMQYIDEPRLPWQQQHPKLGESLGN</sequence>
<dbReference type="OrthoDB" id="3267861at2759"/>
<name>A0A2H3E1K5_ARMGA</name>